<feature type="transmembrane region" description="Helical" evidence="2">
    <location>
        <begin position="207"/>
        <end position="231"/>
    </location>
</feature>
<feature type="transmembrane region" description="Helical" evidence="2">
    <location>
        <begin position="142"/>
        <end position="163"/>
    </location>
</feature>
<accession>B5H807</accession>
<dbReference type="EMBL" id="CM000950">
    <property type="protein sequence ID" value="EDY62998.1"/>
    <property type="molecule type" value="Genomic_DNA"/>
</dbReference>
<dbReference type="InterPro" id="IPR050623">
    <property type="entry name" value="Glucan_succinyl_AcylTrfase"/>
</dbReference>
<keyword evidence="5" id="KW-1185">Reference proteome</keyword>
<feature type="transmembrane region" description="Helical" evidence="2">
    <location>
        <begin position="243"/>
        <end position="261"/>
    </location>
</feature>
<evidence type="ECO:0000259" key="3">
    <source>
        <dbReference type="Pfam" id="PF01757"/>
    </source>
</evidence>
<gene>
    <name evidence="4" type="ORF">SSDG_01317</name>
</gene>
<feature type="transmembrane region" description="Helical" evidence="2">
    <location>
        <begin position="328"/>
        <end position="351"/>
    </location>
</feature>
<feature type="transmembrane region" description="Helical" evidence="2">
    <location>
        <begin position="400"/>
        <end position="422"/>
    </location>
</feature>
<proteinExistence type="predicted"/>
<evidence type="ECO:0000256" key="2">
    <source>
        <dbReference type="SAM" id="Phobius"/>
    </source>
</evidence>
<keyword evidence="2" id="KW-0812">Transmembrane</keyword>
<dbReference type="HOGENOM" id="CLU_036182_0_0_11"/>
<name>B5H807_STRE2</name>
<dbReference type="InterPro" id="IPR002656">
    <property type="entry name" value="Acyl_transf_3_dom"/>
</dbReference>
<dbReference type="Proteomes" id="UP000002805">
    <property type="component" value="Chromosome"/>
</dbReference>
<keyword evidence="2" id="KW-1133">Transmembrane helix</keyword>
<evidence type="ECO:0000313" key="4">
    <source>
        <dbReference type="EMBL" id="EDY62998.1"/>
    </source>
</evidence>
<dbReference type="eggNOG" id="COG1835">
    <property type="taxonomic scope" value="Bacteria"/>
</dbReference>
<dbReference type="PANTHER" id="PTHR36927">
    <property type="entry name" value="BLR4337 PROTEIN"/>
    <property type="match status" value="1"/>
</dbReference>
<feature type="transmembrane region" description="Helical" evidence="2">
    <location>
        <begin position="267"/>
        <end position="284"/>
    </location>
</feature>
<feature type="region of interest" description="Disordered" evidence="1">
    <location>
        <begin position="1"/>
        <end position="60"/>
    </location>
</feature>
<feature type="transmembrane region" description="Helical" evidence="2">
    <location>
        <begin position="98"/>
        <end position="121"/>
    </location>
</feature>
<evidence type="ECO:0000313" key="5">
    <source>
        <dbReference type="Proteomes" id="UP000002805"/>
    </source>
</evidence>
<dbReference type="Pfam" id="PF01757">
    <property type="entry name" value="Acyl_transf_3"/>
    <property type="match status" value="1"/>
</dbReference>
<feature type="transmembrane region" description="Helical" evidence="2">
    <location>
        <begin position="296"/>
        <end position="316"/>
    </location>
</feature>
<reference evidence="5" key="1">
    <citation type="submission" date="2008-02" db="EMBL/GenBank/DDBJ databases">
        <authorList>
            <consortium name="The Broad Institute Genome Sequencing Platform"/>
            <person name="Fischbach M."/>
            <person name="Ward D."/>
            <person name="Young S."/>
            <person name="Jaffe D."/>
            <person name="Gnerre S."/>
            <person name="Berlin A."/>
            <person name="Heiman D."/>
            <person name="Hepburn T."/>
            <person name="Sykes S."/>
            <person name="Alvarado L."/>
            <person name="Kodira C.D."/>
            <person name="Straight P."/>
            <person name="Clardy J."/>
            <person name="Hung D."/>
            <person name="Kolter R."/>
            <person name="Mekalanos J."/>
            <person name="Walker S."/>
            <person name="Walsh C.T."/>
            <person name="Lander E."/>
            <person name="Galagan J."/>
            <person name="Nusbaum C."/>
            <person name="Birren B."/>
        </authorList>
    </citation>
    <scope>NUCLEOTIDE SEQUENCE [LARGE SCALE GENOMIC DNA]</scope>
    <source>
        <strain evidence="5">ATCC 25486 / DSM 40338 / CBS 914.69 / JCM 4507 / NBRC 13074 / NRRL 2958 / 5647</strain>
    </source>
</reference>
<keyword evidence="2" id="KW-0472">Membrane</keyword>
<feature type="transmembrane region" description="Helical" evidence="2">
    <location>
        <begin position="67"/>
        <end position="86"/>
    </location>
</feature>
<evidence type="ECO:0000256" key="1">
    <source>
        <dbReference type="SAM" id="MobiDB-lite"/>
    </source>
</evidence>
<dbReference type="GO" id="GO:0016747">
    <property type="term" value="F:acyltransferase activity, transferring groups other than amino-acyl groups"/>
    <property type="evidence" value="ECO:0007669"/>
    <property type="project" value="InterPro"/>
</dbReference>
<protein>
    <recommendedName>
        <fullName evidence="3">Acyltransferase 3 domain-containing protein</fullName>
    </recommendedName>
</protein>
<feature type="domain" description="Acyltransferase 3" evidence="3">
    <location>
        <begin position="64"/>
        <end position="419"/>
    </location>
</feature>
<feature type="compositionally biased region" description="Gly residues" evidence="1">
    <location>
        <begin position="16"/>
        <end position="26"/>
    </location>
</feature>
<reference evidence="5" key="2">
    <citation type="submission" date="2009-10" db="EMBL/GenBank/DDBJ databases">
        <title>The genome sequence of Streptomyces pristinaespiralis strain ATCC 25486.</title>
        <authorList>
            <consortium name="The Broad Institute Genome Sequencing Platform"/>
            <consortium name="Broad Institute Microbial Sequencing Center"/>
            <person name="Fischbach M."/>
            <person name="Godfrey P."/>
            <person name="Ward D."/>
            <person name="Young S."/>
            <person name="Zeng Q."/>
            <person name="Koehrsen M."/>
            <person name="Alvarado L."/>
            <person name="Berlin A.M."/>
            <person name="Bochicchio J."/>
            <person name="Borenstein D."/>
            <person name="Chapman S.B."/>
            <person name="Chen Z."/>
            <person name="Engels R."/>
            <person name="Freedman E."/>
            <person name="Gellesch M."/>
            <person name="Goldberg J."/>
            <person name="Griggs A."/>
            <person name="Gujja S."/>
            <person name="Heilman E.R."/>
            <person name="Heiman D.I."/>
            <person name="Hepburn T.A."/>
            <person name="Howarth C."/>
            <person name="Jen D."/>
            <person name="Larson L."/>
            <person name="Lewis B."/>
            <person name="Mehta T."/>
            <person name="Park D."/>
            <person name="Pearson M."/>
            <person name="Richards J."/>
            <person name="Roberts A."/>
            <person name="Saif S."/>
            <person name="Shea T.D."/>
            <person name="Shenoy N."/>
            <person name="Sisk P."/>
            <person name="Stolte C."/>
            <person name="Sykes S.N."/>
            <person name="Thomson T."/>
            <person name="Walk T."/>
            <person name="White J."/>
            <person name="Yandava C."/>
            <person name="Straight P."/>
            <person name="Clardy J."/>
            <person name="Hung D."/>
            <person name="Kolter R."/>
            <person name="Mekalanos J."/>
            <person name="Walker S."/>
            <person name="Walsh C.T."/>
            <person name="Wieland-Brown L.C."/>
            <person name="Haas B."/>
            <person name="Nusbaum C."/>
            <person name="Birren B."/>
        </authorList>
    </citation>
    <scope>NUCLEOTIDE SEQUENCE [LARGE SCALE GENOMIC DNA]</scope>
    <source>
        <strain evidence="5">ATCC 25486 / DSM 40338 / CBS 914.69 / JCM 4507 / NBRC 13074 / NRRL 2958 / 5647</strain>
    </source>
</reference>
<dbReference type="AlphaFoldDB" id="B5H807"/>
<feature type="transmembrane region" description="Helical" evidence="2">
    <location>
        <begin position="367"/>
        <end position="394"/>
    </location>
</feature>
<sequence length="451" mass="49277">MPGGRRAGRACRQARGTGGGENGPGRSGRNTVLRPSPLPYWADGRRRDMNTETGPPAPAPRRRELDVLRALIVLGLVFFHAALVFAPDDDFYVKNAETAGAVTVLAGFGVVWAMPMLFLVAGLGTRHSIRRRGPRSFARERLLRLGVPLVFASLALNPLPQWLRLRAADPGYDESYWRFWPRFLNVRLDPGDFPFILDGRYFETGHLWFVVLLLAFCLLLVPVAGVVAAAGERAVAAMTRRSGLLLLPAVPSALINTLLGMEEDFAGWNRWAYLLFFLCGYALADDVRIRAALRRRAVPVGVLGLALFAASAPGFVAGDDPFTAWSPFALVTRALFGAAGWCWVVAILGWLDRPRDRGPSSGGGGRVWAYLTVAALPLYVLHQPVVVAFAYAVVGRSAPILVKYALIVTGSLAVILLVYEYAVRRTRLTRFLFGMRPDPEPEPGTTAVTAR</sequence>
<organism evidence="4 5">
    <name type="scientific">Streptomyces pristinaespiralis (strain ATCC 25486 / DSM 40338 / CBS 914.69 / JCM 4507 / KCC S-0507 / NBRC 13074 / NRRL 2958 / 5647)</name>
    <dbReference type="NCBI Taxonomy" id="457429"/>
    <lineage>
        <taxon>Bacteria</taxon>
        <taxon>Bacillati</taxon>
        <taxon>Actinomycetota</taxon>
        <taxon>Actinomycetes</taxon>
        <taxon>Kitasatosporales</taxon>
        <taxon>Streptomycetaceae</taxon>
        <taxon>Streptomyces</taxon>
    </lineage>
</organism>
<dbReference type="PANTHER" id="PTHR36927:SF3">
    <property type="entry name" value="GLUCANS BIOSYNTHESIS PROTEIN C"/>
    <property type="match status" value="1"/>
</dbReference>